<dbReference type="OrthoDB" id="9809429at2"/>
<comment type="pathway">
    <text evidence="4">Carbohydrate biosynthesis; gluconeogenesis.</text>
</comment>
<dbReference type="InterPro" id="IPR013785">
    <property type="entry name" value="Aldolase_TIM"/>
</dbReference>
<evidence type="ECO:0000256" key="1">
    <source>
        <dbReference type="ARBA" id="ARBA00000148"/>
    </source>
</evidence>
<dbReference type="SUPFAM" id="SSF51351">
    <property type="entry name" value="Triosephosphate isomerase (TIM)"/>
    <property type="match status" value="1"/>
</dbReference>
<comment type="catalytic activity">
    <reaction evidence="4">
        <text>D-glyceraldehyde 3-phosphate = dihydroxyacetone phosphate</text>
        <dbReference type="Rhea" id="RHEA:18585"/>
        <dbReference type="ChEBI" id="CHEBI:57642"/>
        <dbReference type="ChEBI" id="CHEBI:59776"/>
        <dbReference type="EC" id="5.3.1.1"/>
    </reaction>
</comment>
<dbReference type="InterPro" id="IPR020861">
    <property type="entry name" value="Triosephosphate_isomerase_AS"/>
</dbReference>
<dbReference type="EMBL" id="QYRN01000003">
    <property type="protein sequence ID" value="RIY01850.1"/>
    <property type="molecule type" value="Genomic_DNA"/>
</dbReference>
<dbReference type="NCBIfam" id="TIGR00419">
    <property type="entry name" value="tim"/>
    <property type="match status" value="1"/>
</dbReference>
<evidence type="ECO:0000256" key="3">
    <source>
        <dbReference type="ARBA" id="ARBA00023235"/>
    </source>
</evidence>
<evidence type="ECO:0000256" key="2">
    <source>
        <dbReference type="ARBA" id="ARBA00004939"/>
    </source>
</evidence>
<comment type="caution">
    <text evidence="5">The sequence shown here is derived from an EMBL/GenBank/DDBJ whole genome shotgun (WGS) entry which is preliminary data.</text>
</comment>
<dbReference type="GO" id="GO:0005829">
    <property type="term" value="C:cytosol"/>
    <property type="evidence" value="ECO:0007669"/>
    <property type="project" value="TreeGrafter"/>
</dbReference>
<dbReference type="UniPathway" id="UPA00109">
    <property type="reaction ID" value="UER00189"/>
</dbReference>
<comment type="catalytic activity">
    <reaction evidence="1">
        <text>L-erythrulose 1-phosphate = D-erythrulose 4-phosphate</text>
        <dbReference type="Rhea" id="RHEA:49588"/>
        <dbReference type="ChEBI" id="CHEBI:58002"/>
        <dbReference type="ChEBI" id="CHEBI:90796"/>
        <dbReference type="EC" id="5.3.1.33"/>
    </reaction>
</comment>
<dbReference type="PROSITE" id="PS00171">
    <property type="entry name" value="TIM_1"/>
    <property type="match status" value="1"/>
</dbReference>
<comment type="pathway">
    <text evidence="4">Carbohydrate degradation; glycolysis; D-glyceraldehyde 3-phosphate from glycerone phosphate: step 1/1.</text>
</comment>
<dbReference type="GO" id="GO:0004807">
    <property type="term" value="F:triose-phosphate isomerase activity"/>
    <property type="evidence" value="ECO:0007669"/>
    <property type="project" value="UniProtKB-UniRule"/>
</dbReference>
<sequence>MTKRPWIGTSWKMNKTVAEADAFCETVARSPFARDDRAQLFVIPPFTVLYRVAQALDETDLIVGAQNAHWKDAGAWTGEVSPVQVKDCGGRLVEIGHSERREHFGETDETVALKTEAAVRHGLVALVCIGDTREEYDAGRTAEALRRQTEALISRVDWSRPAKVVVAYEPVWSIGEGGTPAEPGFADEQHARIKELTREKLGFALPVLYGGSVNPGNCVELAAQDHIDGLFIGRSAWNAEGYLSIVSDVVSSLS</sequence>
<dbReference type="PROSITE" id="PS51440">
    <property type="entry name" value="TIM_2"/>
    <property type="match status" value="1"/>
</dbReference>
<dbReference type="EC" id="5.3.1.1" evidence="4"/>
<organism evidence="5 6">
    <name type="scientific">Aureimonas flava</name>
    <dbReference type="NCBI Taxonomy" id="2320271"/>
    <lineage>
        <taxon>Bacteria</taxon>
        <taxon>Pseudomonadati</taxon>
        <taxon>Pseudomonadota</taxon>
        <taxon>Alphaproteobacteria</taxon>
        <taxon>Hyphomicrobiales</taxon>
        <taxon>Aurantimonadaceae</taxon>
        <taxon>Aureimonas</taxon>
    </lineage>
</organism>
<keyword evidence="4" id="KW-0324">Glycolysis</keyword>
<dbReference type="Pfam" id="PF00121">
    <property type="entry name" value="TIM"/>
    <property type="match status" value="1"/>
</dbReference>
<dbReference type="GO" id="GO:0006094">
    <property type="term" value="P:gluconeogenesis"/>
    <property type="evidence" value="ECO:0007669"/>
    <property type="project" value="UniProtKB-UniPathway"/>
</dbReference>
<dbReference type="Proteomes" id="UP000265750">
    <property type="component" value="Unassembled WGS sequence"/>
</dbReference>
<gene>
    <name evidence="5" type="ORF">D3218_05840</name>
</gene>
<dbReference type="InterPro" id="IPR035990">
    <property type="entry name" value="TIM_sf"/>
</dbReference>
<dbReference type="GO" id="GO:0019563">
    <property type="term" value="P:glycerol catabolic process"/>
    <property type="evidence" value="ECO:0007669"/>
    <property type="project" value="TreeGrafter"/>
</dbReference>
<comment type="subcellular location">
    <subcellularLocation>
        <location evidence="4">Cytoplasm</location>
    </subcellularLocation>
</comment>
<dbReference type="Gene3D" id="3.20.20.70">
    <property type="entry name" value="Aldolase class I"/>
    <property type="match status" value="1"/>
</dbReference>
<reference evidence="6" key="1">
    <citation type="submission" date="2018-09" db="EMBL/GenBank/DDBJ databases">
        <authorList>
            <person name="Tuo L."/>
        </authorList>
    </citation>
    <scope>NUCLEOTIDE SEQUENCE [LARGE SCALE GENOMIC DNA]</scope>
    <source>
        <strain evidence="6">M2BS4Y-1</strain>
    </source>
</reference>
<evidence type="ECO:0000313" key="6">
    <source>
        <dbReference type="Proteomes" id="UP000265750"/>
    </source>
</evidence>
<protein>
    <recommendedName>
        <fullName evidence="4">Triosephosphate isomerase</fullName>
        <ecNumber evidence="4">5.3.1.1</ecNumber>
    </recommendedName>
</protein>
<evidence type="ECO:0000313" key="5">
    <source>
        <dbReference type="EMBL" id="RIY01850.1"/>
    </source>
</evidence>
<dbReference type="UniPathway" id="UPA01066"/>
<comment type="pathway">
    <text evidence="2">Carbohydrate metabolism; erythritol degradation.</text>
</comment>
<comment type="subunit">
    <text evidence="4">Homodimer.</text>
</comment>
<dbReference type="AlphaFoldDB" id="A0A3A1WUS2"/>
<dbReference type="GO" id="GO:0046166">
    <property type="term" value="P:glyceraldehyde-3-phosphate biosynthetic process"/>
    <property type="evidence" value="ECO:0007669"/>
    <property type="project" value="TreeGrafter"/>
</dbReference>
<keyword evidence="6" id="KW-1185">Reference proteome</keyword>
<dbReference type="InterPro" id="IPR000652">
    <property type="entry name" value="Triosephosphate_isomerase"/>
</dbReference>
<name>A0A3A1WUS2_9HYPH</name>
<dbReference type="PANTHER" id="PTHR21139:SF2">
    <property type="entry name" value="TRIOSEPHOSPHATE ISOMERASE"/>
    <property type="match status" value="1"/>
</dbReference>
<keyword evidence="4" id="KW-0312">Gluconeogenesis</keyword>
<evidence type="ECO:0000256" key="4">
    <source>
        <dbReference type="RuleBase" id="RU363013"/>
    </source>
</evidence>
<dbReference type="UniPathway" id="UPA00138"/>
<proteinExistence type="inferred from homology"/>
<comment type="similarity">
    <text evidence="4">Belongs to the triosephosphate isomerase family.</text>
</comment>
<dbReference type="GO" id="GO:0006096">
    <property type="term" value="P:glycolytic process"/>
    <property type="evidence" value="ECO:0007669"/>
    <property type="project" value="UniProtKB-UniRule"/>
</dbReference>
<keyword evidence="4" id="KW-0963">Cytoplasm</keyword>
<dbReference type="RefSeq" id="WP_119538987.1">
    <property type="nucleotide sequence ID" value="NZ_QYRN01000003.1"/>
</dbReference>
<dbReference type="NCBIfam" id="NF000722">
    <property type="entry name" value="PRK00042.2-1"/>
    <property type="match status" value="1"/>
</dbReference>
<dbReference type="PANTHER" id="PTHR21139">
    <property type="entry name" value="TRIOSEPHOSPHATE ISOMERASE"/>
    <property type="match status" value="1"/>
</dbReference>
<accession>A0A3A1WUS2</accession>
<dbReference type="CDD" id="cd00311">
    <property type="entry name" value="TIM"/>
    <property type="match status" value="1"/>
</dbReference>
<keyword evidence="3 4" id="KW-0413">Isomerase</keyword>